<dbReference type="PATRIC" id="fig|1675527.3.peg.1032"/>
<dbReference type="GO" id="GO:0016787">
    <property type="term" value="F:hydrolase activity"/>
    <property type="evidence" value="ECO:0007669"/>
    <property type="project" value="UniProtKB-ARBA"/>
</dbReference>
<evidence type="ECO:0000313" key="1">
    <source>
        <dbReference type="EMBL" id="KMW60805.1"/>
    </source>
</evidence>
<dbReference type="CDD" id="cd00016">
    <property type="entry name" value="ALP_like"/>
    <property type="match status" value="1"/>
</dbReference>
<gene>
    <name evidence="1" type="ORF">AIOL_000970</name>
</gene>
<comment type="caution">
    <text evidence="1">The sequence shown here is derived from an EMBL/GenBank/DDBJ whole genome shotgun (WGS) entry which is preliminary data.</text>
</comment>
<protein>
    <recommendedName>
        <fullName evidence="3">Nucleotide diphosphatase</fullName>
    </recommendedName>
</protein>
<dbReference type="OrthoDB" id="9771966at2"/>
<dbReference type="InterPro" id="IPR017850">
    <property type="entry name" value="Alkaline_phosphatase_core_sf"/>
</dbReference>
<dbReference type="AlphaFoldDB" id="A0A0J9EDL1"/>
<dbReference type="EMBL" id="LFTY01000001">
    <property type="protein sequence ID" value="KMW60805.1"/>
    <property type="molecule type" value="Genomic_DNA"/>
</dbReference>
<evidence type="ECO:0008006" key="3">
    <source>
        <dbReference type="Google" id="ProtNLM"/>
    </source>
</evidence>
<reference evidence="1 2" key="1">
    <citation type="submission" date="2015-06" db="EMBL/GenBank/DDBJ databases">
        <title>Draft genome sequence of an Alphaproteobacteria species associated to the Mediterranean sponge Oscarella lobularis.</title>
        <authorList>
            <person name="Jourda C."/>
            <person name="Santini S."/>
            <person name="Claverie J.-M."/>
        </authorList>
    </citation>
    <scope>NUCLEOTIDE SEQUENCE [LARGE SCALE GENOMIC DNA]</scope>
    <source>
        <strain evidence="1">IGS</strain>
    </source>
</reference>
<evidence type="ECO:0000313" key="2">
    <source>
        <dbReference type="Proteomes" id="UP000037178"/>
    </source>
</evidence>
<dbReference type="Pfam" id="PF01663">
    <property type="entry name" value="Phosphodiest"/>
    <property type="match status" value="1"/>
</dbReference>
<proteinExistence type="predicted"/>
<dbReference type="RefSeq" id="WP_049641842.1">
    <property type="nucleotide sequence ID" value="NZ_LFTY01000001.1"/>
</dbReference>
<dbReference type="PANTHER" id="PTHR10151">
    <property type="entry name" value="ECTONUCLEOTIDE PYROPHOSPHATASE/PHOSPHODIESTERASE"/>
    <property type="match status" value="1"/>
</dbReference>
<dbReference type="Proteomes" id="UP000037178">
    <property type="component" value="Unassembled WGS sequence"/>
</dbReference>
<dbReference type="InterPro" id="IPR002591">
    <property type="entry name" value="Phosphodiest/P_Trfase"/>
</dbReference>
<dbReference type="SUPFAM" id="SSF53649">
    <property type="entry name" value="Alkaline phosphatase-like"/>
    <property type="match status" value="1"/>
</dbReference>
<dbReference type="Gene3D" id="3.40.720.10">
    <property type="entry name" value="Alkaline Phosphatase, subunit A"/>
    <property type="match status" value="1"/>
</dbReference>
<name>A0A0J9EDL1_9RHOB</name>
<accession>A0A0J9EDL1</accession>
<organism evidence="1 2">
    <name type="scientific">Candidatus Rhodobacter oscarellae</name>
    <dbReference type="NCBI Taxonomy" id="1675527"/>
    <lineage>
        <taxon>Bacteria</taxon>
        <taxon>Pseudomonadati</taxon>
        <taxon>Pseudomonadota</taxon>
        <taxon>Alphaproteobacteria</taxon>
        <taxon>Rhodobacterales</taxon>
        <taxon>Rhodobacter group</taxon>
        <taxon>Rhodobacter</taxon>
    </lineage>
</organism>
<sequence length="324" mass="34690">MLPATFFLVSFIASAVRLMRWAAVLGAILGLYLAVPLFAPRAAFEGPVGVQHVVLVGVDGLTARALGKGHTPTLDVLLADGAGTLAARAVMPTMSSANWASHLMGAGPERHGIRFNDWRPDWWDDVAMCGRGVGAGWPGIFEVIDAGHPYARSGVFYDWIGIGRFAPRAYVDRRAPAFWAERAARMGMRYYRRWRPALTFIHLDNVDAAGHAFGFDSAEYLQEAARADALIAQIKRRIDRASHGGRTLLMVVSDHGGIGKIHGRGSEEEILVPYILWGAGVASGETLGGAVSVTDTAPTIAWALGLDAPGCWTGAPLTSGFATR</sequence>
<dbReference type="STRING" id="1675527.AIOL_000970"/>
<dbReference type="PANTHER" id="PTHR10151:SF120">
    <property type="entry name" value="BIS(5'-ADENOSYL)-TRIPHOSPHATASE"/>
    <property type="match status" value="1"/>
</dbReference>
<keyword evidence="2" id="KW-1185">Reference proteome</keyword>